<feature type="compositionally biased region" description="Polar residues" evidence="1">
    <location>
        <begin position="395"/>
        <end position="413"/>
    </location>
</feature>
<feature type="region of interest" description="Disordered" evidence="1">
    <location>
        <begin position="458"/>
        <end position="498"/>
    </location>
</feature>
<name>A0AAD4MSP6_9BILA</name>
<reference evidence="2" key="1">
    <citation type="submission" date="2022-01" db="EMBL/GenBank/DDBJ databases">
        <title>Genome Sequence Resource for Two Populations of Ditylenchus destructor, the Migratory Endoparasitic Phytonematode.</title>
        <authorList>
            <person name="Zhang H."/>
            <person name="Lin R."/>
            <person name="Xie B."/>
        </authorList>
    </citation>
    <scope>NUCLEOTIDE SEQUENCE</scope>
    <source>
        <strain evidence="2">BazhouSP</strain>
    </source>
</reference>
<feature type="compositionally biased region" description="Polar residues" evidence="1">
    <location>
        <begin position="425"/>
        <end position="443"/>
    </location>
</feature>
<feature type="region of interest" description="Disordered" evidence="1">
    <location>
        <begin position="395"/>
        <end position="446"/>
    </location>
</feature>
<dbReference type="Proteomes" id="UP001201812">
    <property type="component" value="Unassembled WGS sequence"/>
</dbReference>
<feature type="region of interest" description="Disordered" evidence="1">
    <location>
        <begin position="1"/>
        <end position="64"/>
    </location>
</feature>
<gene>
    <name evidence="2" type="ORF">DdX_16748</name>
</gene>
<proteinExistence type="predicted"/>
<protein>
    <submittedName>
        <fullName evidence="2">Uncharacterized protein</fullName>
    </submittedName>
</protein>
<feature type="compositionally biased region" description="Basic and acidic residues" evidence="1">
    <location>
        <begin position="195"/>
        <end position="208"/>
    </location>
</feature>
<feature type="compositionally biased region" description="Basic and acidic residues" evidence="1">
    <location>
        <begin position="109"/>
        <end position="120"/>
    </location>
</feature>
<evidence type="ECO:0000313" key="3">
    <source>
        <dbReference type="Proteomes" id="UP001201812"/>
    </source>
</evidence>
<feature type="compositionally biased region" description="Polar residues" evidence="1">
    <location>
        <begin position="263"/>
        <end position="272"/>
    </location>
</feature>
<feature type="compositionally biased region" description="Basic and acidic residues" evidence="1">
    <location>
        <begin position="1"/>
        <end position="15"/>
    </location>
</feature>
<organism evidence="2 3">
    <name type="scientific">Ditylenchus destructor</name>
    <dbReference type="NCBI Taxonomy" id="166010"/>
    <lineage>
        <taxon>Eukaryota</taxon>
        <taxon>Metazoa</taxon>
        <taxon>Ecdysozoa</taxon>
        <taxon>Nematoda</taxon>
        <taxon>Chromadorea</taxon>
        <taxon>Rhabditida</taxon>
        <taxon>Tylenchina</taxon>
        <taxon>Tylenchomorpha</taxon>
        <taxon>Sphaerularioidea</taxon>
        <taxon>Anguinidae</taxon>
        <taxon>Anguininae</taxon>
        <taxon>Ditylenchus</taxon>
    </lineage>
</organism>
<feature type="compositionally biased region" description="Polar residues" evidence="1">
    <location>
        <begin position="466"/>
        <end position="477"/>
    </location>
</feature>
<feature type="region of interest" description="Disordered" evidence="1">
    <location>
        <begin position="243"/>
        <end position="272"/>
    </location>
</feature>
<comment type="caution">
    <text evidence="2">The sequence shown here is derived from an EMBL/GenBank/DDBJ whole genome shotgun (WGS) entry which is preliminary data.</text>
</comment>
<feature type="region of interest" description="Disordered" evidence="1">
    <location>
        <begin position="82"/>
        <end position="138"/>
    </location>
</feature>
<keyword evidence="3" id="KW-1185">Reference proteome</keyword>
<accession>A0AAD4MSP6</accession>
<dbReference type="AlphaFoldDB" id="A0AAD4MSP6"/>
<dbReference type="EMBL" id="JAKKPZ010000146">
    <property type="protein sequence ID" value="KAI1700411.1"/>
    <property type="molecule type" value="Genomic_DNA"/>
</dbReference>
<evidence type="ECO:0000313" key="2">
    <source>
        <dbReference type="EMBL" id="KAI1700411.1"/>
    </source>
</evidence>
<feature type="region of interest" description="Disordered" evidence="1">
    <location>
        <begin position="173"/>
        <end position="208"/>
    </location>
</feature>
<sequence>MQRKLDKDRYNDKVQRPTTSRHVPARILSKKTAYNIQNEPSRNEGLETTAHQESIDKNNETIWQKKRKKVGPRLVKVLATAGPAISNSESIDKSNETIEPGTSSSQLVVKDEPCSNEELHPALPDSSNHNVSLTPSSRESIDKNYETIWHETSSSLPVVKDEPSLFDELADTVPASSDHSDKLIPGNTDPAPNPEKPRMENLSDRNNERNRIELESSVVKDEPSVIKESASIFSARSDHSDNFTLGNAGQLTPALERRPHRQTGLTKPRTSSNSAINLDHLYQPEGVMKELTSTFPGPSDHGNYVTLSNNENLSEQNNVRNGTEHVNSVVVKDEPNLMEELTTAFPSSSNYNDSLIPSDTENLSEQNNVRNGTEHVNSVLVKDEPNLMEELTTAFPSSSNYNDSLVPPNTGSAAPSLKPKRSRKQNFSDLNIKSTQPQTSSSLPVVKEEPSLIDELAANIPGPSNYRISPSNNANSTDSDDEIRIFTEPPAPKRPRSRNRVGIYGRVFRETESVERNKRTPKEKRINQAMAAMLEQKQNETPTYTAKQGAMDLKEDFGVNVHPTTVRRLTKKIGAYAKYTKQF</sequence>
<feature type="compositionally biased region" description="Polar residues" evidence="1">
    <location>
        <begin position="125"/>
        <end position="138"/>
    </location>
</feature>
<evidence type="ECO:0000256" key="1">
    <source>
        <dbReference type="SAM" id="MobiDB-lite"/>
    </source>
</evidence>